<dbReference type="Proteomes" id="UP000801492">
    <property type="component" value="Unassembled WGS sequence"/>
</dbReference>
<protein>
    <submittedName>
        <fullName evidence="1">Uncharacterized protein</fullName>
    </submittedName>
</protein>
<sequence>MCYGLDSTRLRILSYQYAKELKLSISPTWKKEKKATEEWLRGFRQRYKTVLSCTKPEKASLSRATALNATTGLKQVGQATSTESGEFVTVLNLVKSGSFIPPVFIFSRVRFKQFMLTGAPSRSLRLAYILGWMTEEHFPISMQHFVKNAKPTPESKVLLLMNNHGSHVNHKVVNFAKQKTIVLLKFSPH</sequence>
<organism evidence="1 2">
    <name type="scientific">Ignelater luminosus</name>
    <name type="common">Cucubano</name>
    <name type="synonym">Pyrophorus luminosus</name>
    <dbReference type="NCBI Taxonomy" id="2038154"/>
    <lineage>
        <taxon>Eukaryota</taxon>
        <taxon>Metazoa</taxon>
        <taxon>Ecdysozoa</taxon>
        <taxon>Arthropoda</taxon>
        <taxon>Hexapoda</taxon>
        <taxon>Insecta</taxon>
        <taxon>Pterygota</taxon>
        <taxon>Neoptera</taxon>
        <taxon>Endopterygota</taxon>
        <taxon>Coleoptera</taxon>
        <taxon>Polyphaga</taxon>
        <taxon>Elateriformia</taxon>
        <taxon>Elateroidea</taxon>
        <taxon>Elateridae</taxon>
        <taxon>Agrypninae</taxon>
        <taxon>Pyrophorini</taxon>
        <taxon>Ignelater</taxon>
    </lineage>
</organism>
<dbReference type="EMBL" id="VTPC01083670">
    <property type="protein sequence ID" value="KAF2887409.1"/>
    <property type="molecule type" value="Genomic_DNA"/>
</dbReference>
<keyword evidence="2" id="KW-1185">Reference proteome</keyword>
<proteinExistence type="predicted"/>
<dbReference type="AlphaFoldDB" id="A0A8K0CHD7"/>
<name>A0A8K0CHD7_IGNLU</name>
<dbReference type="OrthoDB" id="7489787at2759"/>
<evidence type="ECO:0000313" key="1">
    <source>
        <dbReference type="EMBL" id="KAF2887409.1"/>
    </source>
</evidence>
<reference evidence="1" key="1">
    <citation type="submission" date="2019-08" db="EMBL/GenBank/DDBJ databases">
        <title>The genome of the North American firefly Photinus pyralis.</title>
        <authorList>
            <consortium name="Photinus pyralis genome working group"/>
            <person name="Fallon T.R."/>
            <person name="Sander Lower S.E."/>
            <person name="Weng J.-K."/>
        </authorList>
    </citation>
    <scope>NUCLEOTIDE SEQUENCE</scope>
    <source>
        <strain evidence="1">TRF0915ILg1</strain>
        <tissue evidence="1">Whole body</tissue>
    </source>
</reference>
<comment type="caution">
    <text evidence="1">The sequence shown here is derived from an EMBL/GenBank/DDBJ whole genome shotgun (WGS) entry which is preliminary data.</text>
</comment>
<accession>A0A8K0CHD7</accession>
<evidence type="ECO:0000313" key="2">
    <source>
        <dbReference type="Proteomes" id="UP000801492"/>
    </source>
</evidence>
<gene>
    <name evidence="1" type="ORF">ILUMI_18764</name>
</gene>